<gene>
    <name evidence="1" type="ORF">NCTC13316_00398</name>
</gene>
<evidence type="ECO:0000313" key="1">
    <source>
        <dbReference type="EMBL" id="STX50322.1"/>
    </source>
</evidence>
<dbReference type="Proteomes" id="UP000254794">
    <property type="component" value="Unassembled WGS sequence"/>
</dbReference>
<evidence type="ECO:0000313" key="2">
    <source>
        <dbReference type="Proteomes" id="UP000254794"/>
    </source>
</evidence>
<dbReference type="OrthoDB" id="5652468at2"/>
<accession>A0A378JQC2</accession>
<dbReference type="RefSeq" id="WP_115330033.1">
    <property type="nucleotide sequence ID" value="NZ_CAAAHP010000009.1"/>
</dbReference>
<reference evidence="1 2" key="1">
    <citation type="submission" date="2018-06" db="EMBL/GenBank/DDBJ databases">
        <authorList>
            <consortium name="Pathogen Informatics"/>
            <person name="Doyle S."/>
        </authorList>
    </citation>
    <scope>NUCLEOTIDE SEQUENCE [LARGE SCALE GENOMIC DNA]</scope>
    <source>
        <strain evidence="1 2">NCTC13316</strain>
    </source>
</reference>
<name>A0A378JQC2_9GAMM</name>
<protein>
    <submittedName>
        <fullName evidence="1">Uncharacterized protein</fullName>
    </submittedName>
</protein>
<dbReference type="EMBL" id="UGOD01000001">
    <property type="protein sequence ID" value="STX50322.1"/>
    <property type="molecule type" value="Genomic_DNA"/>
</dbReference>
<keyword evidence="2" id="KW-1185">Reference proteome</keyword>
<organism evidence="1 2">
    <name type="scientific">Legionella busanensis</name>
    <dbReference type="NCBI Taxonomy" id="190655"/>
    <lineage>
        <taxon>Bacteria</taxon>
        <taxon>Pseudomonadati</taxon>
        <taxon>Pseudomonadota</taxon>
        <taxon>Gammaproteobacteria</taxon>
        <taxon>Legionellales</taxon>
        <taxon>Legionellaceae</taxon>
        <taxon>Legionella</taxon>
    </lineage>
</organism>
<sequence length="293" mass="33457">MSKKKLHTNSPKQQFNKLTQQYLSLMDNLTRCTNERSMKILLKQHIKVVKRIGQDQLTQENLIQIQNLDFILQKLKEFKAKEFGISIEQEALSPITEEKPTLASSVLTKTEDLNVEPDAIKQSEPNMAAANYNEGSNHAENNPETLLQTSRIKNLTLNIGFNQSLPIEQRLQKPEKANYEEMLAWLNNQGAVGEGLSQVLTRLHKGTQHRWNPYWQNASDKLNKILDALNNLSPYDSLANELDDKNSELYQAINMPRIKNHFSLFRHVCGVKPSKSLQKIEALDNDLQGSPTI</sequence>
<proteinExistence type="predicted"/>
<dbReference type="AlphaFoldDB" id="A0A378JQC2"/>